<reference evidence="3 4" key="1">
    <citation type="submission" date="2023-12" db="EMBL/GenBank/DDBJ databases">
        <title>Whole-genome sequencing of halo(alkali)philic microorganisms from hypersaline lakes.</title>
        <authorList>
            <person name="Sorokin D.Y."/>
            <person name="Merkel A.Y."/>
            <person name="Messina E."/>
            <person name="Yakimov M."/>
        </authorList>
    </citation>
    <scope>NUCLEOTIDE SEQUENCE [LARGE SCALE GENOMIC DNA]</scope>
    <source>
        <strain evidence="3 4">AB-CW1</strain>
    </source>
</reference>
<organism evidence="3 4">
    <name type="scientific">Natronospira elongata</name>
    <dbReference type="NCBI Taxonomy" id="3110268"/>
    <lineage>
        <taxon>Bacteria</taxon>
        <taxon>Pseudomonadati</taxon>
        <taxon>Pseudomonadota</taxon>
        <taxon>Gammaproteobacteria</taxon>
        <taxon>Natronospirales</taxon>
        <taxon>Natronospiraceae</taxon>
        <taxon>Natronospira</taxon>
    </lineage>
</organism>
<dbReference type="PANTHER" id="PTHR43798">
    <property type="entry name" value="MONOACYLGLYCEROL LIPASE"/>
    <property type="match status" value="1"/>
</dbReference>
<dbReference type="Gene3D" id="3.40.50.1820">
    <property type="entry name" value="alpha/beta hydrolase"/>
    <property type="match status" value="1"/>
</dbReference>
<dbReference type="Pfam" id="PF12697">
    <property type="entry name" value="Abhydrolase_6"/>
    <property type="match status" value="1"/>
</dbReference>
<dbReference type="EMBL" id="JAYGII010000001">
    <property type="protein sequence ID" value="MEA5444327.1"/>
    <property type="molecule type" value="Genomic_DNA"/>
</dbReference>
<dbReference type="InterPro" id="IPR029058">
    <property type="entry name" value="AB_hydrolase_fold"/>
</dbReference>
<name>A0AAP6MLC3_9GAMM</name>
<proteinExistence type="predicted"/>
<dbReference type="InterPro" id="IPR050266">
    <property type="entry name" value="AB_hydrolase_sf"/>
</dbReference>
<keyword evidence="1 3" id="KW-0378">Hydrolase</keyword>
<feature type="domain" description="AB hydrolase-1" evidence="2">
    <location>
        <begin position="17"/>
        <end position="240"/>
    </location>
</feature>
<evidence type="ECO:0000259" key="2">
    <source>
        <dbReference type="Pfam" id="PF12697"/>
    </source>
</evidence>
<gene>
    <name evidence="3" type="ORF">VCB98_00660</name>
</gene>
<dbReference type="PRINTS" id="PR00111">
    <property type="entry name" value="ABHYDROLASE"/>
</dbReference>
<dbReference type="GO" id="GO:0016020">
    <property type="term" value="C:membrane"/>
    <property type="evidence" value="ECO:0007669"/>
    <property type="project" value="TreeGrafter"/>
</dbReference>
<accession>A0AAP6MLC3</accession>
<evidence type="ECO:0000256" key="1">
    <source>
        <dbReference type="ARBA" id="ARBA00022801"/>
    </source>
</evidence>
<dbReference type="GO" id="GO:0016787">
    <property type="term" value="F:hydrolase activity"/>
    <property type="evidence" value="ECO:0007669"/>
    <property type="project" value="UniProtKB-KW"/>
</dbReference>
<keyword evidence="4" id="KW-1185">Reference proteome</keyword>
<dbReference type="InterPro" id="IPR000073">
    <property type="entry name" value="AB_hydrolase_1"/>
</dbReference>
<dbReference type="AlphaFoldDB" id="A0AAP6MLC3"/>
<sequence length="255" mass="27393">MNKGIAFEHQSGPGPAVVFIHGWTCCRNHWRAQLQHLAGRHETLAMDLPGHGDSAPDDRQEWSMGGFARDVVELLGKLDSQQAILVGHSMGGTVALEAAAMAPERVMGVVLADTFLINYGAMDEATINGFYEPFAEDFAAAVGDLVNNTTGPKASEALKARIAQGMAAADPSWALPAWAALLRWDPSESFANYAGPIHAINCPLIPGATRERLAPYMSETIIPDTGHFLNQEAPDAFNQALDKAITRIAERHPNG</sequence>
<dbReference type="Proteomes" id="UP001302316">
    <property type="component" value="Unassembled WGS sequence"/>
</dbReference>
<dbReference type="RefSeq" id="WP_346049406.1">
    <property type="nucleotide sequence ID" value="NZ_JAYGII010000001.1"/>
</dbReference>
<dbReference type="PANTHER" id="PTHR43798:SF31">
    <property type="entry name" value="AB HYDROLASE SUPERFAMILY PROTEIN YCLE"/>
    <property type="match status" value="1"/>
</dbReference>
<dbReference type="SUPFAM" id="SSF53474">
    <property type="entry name" value="alpha/beta-Hydrolases"/>
    <property type="match status" value="1"/>
</dbReference>
<evidence type="ECO:0000313" key="4">
    <source>
        <dbReference type="Proteomes" id="UP001302316"/>
    </source>
</evidence>
<evidence type="ECO:0000313" key="3">
    <source>
        <dbReference type="EMBL" id="MEA5444327.1"/>
    </source>
</evidence>
<comment type="caution">
    <text evidence="3">The sequence shown here is derived from an EMBL/GenBank/DDBJ whole genome shotgun (WGS) entry which is preliminary data.</text>
</comment>
<protein>
    <submittedName>
        <fullName evidence="3">Alpha/beta hydrolase</fullName>
    </submittedName>
</protein>